<evidence type="ECO:0000256" key="5">
    <source>
        <dbReference type="ARBA" id="ARBA00022695"/>
    </source>
</evidence>
<dbReference type="Gene3D" id="3.70.10.10">
    <property type="match status" value="1"/>
</dbReference>
<protein>
    <submittedName>
        <fullName evidence="11">DNA polymerase III subunit beta</fullName>
        <ecNumber evidence="11">2.7.7.7</ecNumber>
    </submittedName>
</protein>
<dbReference type="GO" id="GO:0009360">
    <property type="term" value="C:DNA polymerase III complex"/>
    <property type="evidence" value="ECO:0007669"/>
    <property type="project" value="InterPro"/>
</dbReference>
<dbReference type="NCBIfam" id="TIGR00663">
    <property type="entry name" value="dnan"/>
    <property type="match status" value="1"/>
</dbReference>
<dbReference type="EMBL" id="LN824141">
    <property type="protein sequence ID" value="CEP78957.1"/>
    <property type="molecule type" value="Genomic_DNA"/>
</dbReference>
<dbReference type="CDD" id="cd00140">
    <property type="entry name" value="beta_clamp"/>
    <property type="match status" value="1"/>
</dbReference>
<evidence type="ECO:0000313" key="11">
    <source>
        <dbReference type="EMBL" id="CEP78957.1"/>
    </source>
</evidence>
<dbReference type="GO" id="GO:0003887">
    <property type="term" value="F:DNA-directed DNA polymerase activity"/>
    <property type="evidence" value="ECO:0007669"/>
    <property type="project" value="UniProtKB-KW"/>
</dbReference>
<dbReference type="Pfam" id="PF02768">
    <property type="entry name" value="DNA_pol3_beta_3"/>
    <property type="match status" value="1"/>
</dbReference>
<dbReference type="Proteomes" id="UP000032809">
    <property type="component" value="Chromosome I"/>
</dbReference>
<proteinExistence type="inferred from homology"/>
<evidence type="ECO:0000256" key="4">
    <source>
        <dbReference type="ARBA" id="ARBA00022679"/>
    </source>
</evidence>
<evidence type="ECO:0000259" key="9">
    <source>
        <dbReference type="Pfam" id="PF02767"/>
    </source>
</evidence>
<dbReference type="EC" id="2.7.7.7" evidence="11"/>
<evidence type="ECO:0000256" key="3">
    <source>
        <dbReference type="ARBA" id="ARBA00022490"/>
    </source>
</evidence>
<reference evidence="12" key="1">
    <citation type="submission" date="2014-11" db="EMBL/GenBank/DDBJ databases">
        <authorList>
            <person name="Wibberg D."/>
        </authorList>
    </citation>
    <scope>NUCLEOTIDE SEQUENCE [LARGE SCALE GENOMIC DNA]</scope>
    <source>
        <strain evidence="12">L3</strain>
    </source>
</reference>
<dbReference type="Gene3D" id="3.10.150.10">
    <property type="entry name" value="DNA Polymerase III, subunit A, domain 2"/>
    <property type="match status" value="1"/>
</dbReference>
<keyword evidence="12" id="KW-1185">Reference proteome</keyword>
<name>A0A0C7NT44_DEFTU</name>
<dbReference type="GO" id="GO:0003677">
    <property type="term" value="F:DNA binding"/>
    <property type="evidence" value="ECO:0007669"/>
    <property type="project" value="UniProtKB-KW"/>
</dbReference>
<keyword evidence="8" id="KW-0238">DNA-binding</keyword>
<dbReference type="SMART" id="SM00480">
    <property type="entry name" value="POL3Bc"/>
    <property type="match status" value="1"/>
</dbReference>
<organism evidence="11 12">
    <name type="scientific">Defluviitoga tunisiensis</name>
    <dbReference type="NCBI Taxonomy" id="1006576"/>
    <lineage>
        <taxon>Bacteria</taxon>
        <taxon>Thermotogati</taxon>
        <taxon>Thermotogota</taxon>
        <taxon>Thermotogae</taxon>
        <taxon>Petrotogales</taxon>
        <taxon>Petrotogaceae</taxon>
        <taxon>Defluviitoga</taxon>
    </lineage>
</organism>
<dbReference type="PANTHER" id="PTHR30478">
    <property type="entry name" value="DNA POLYMERASE III SUBUNIT BETA"/>
    <property type="match status" value="1"/>
</dbReference>
<evidence type="ECO:0000256" key="6">
    <source>
        <dbReference type="ARBA" id="ARBA00022705"/>
    </source>
</evidence>
<comment type="subcellular location">
    <subcellularLocation>
        <location evidence="1">Cytoplasm</location>
    </subcellularLocation>
</comment>
<keyword evidence="6" id="KW-0235">DNA replication</keyword>
<dbReference type="HOGENOM" id="CLU_038149_2_1_0"/>
<keyword evidence="4 11" id="KW-0808">Transferase</keyword>
<dbReference type="GO" id="GO:0005737">
    <property type="term" value="C:cytoplasm"/>
    <property type="evidence" value="ECO:0007669"/>
    <property type="project" value="UniProtKB-SubCell"/>
</dbReference>
<evidence type="ECO:0000256" key="8">
    <source>
        <dbReference type="ARBA" id="ARBA00023125"/>
    </source>
</evidence>
<gene>
    <name evidence="11" type="primary">dnaN</name>
    <name evidence="11" type="ORF">DTL3_1669</name>
</gene>
<dbReference type="Pfam" id="PF02767">
    <property type="entry name" value="DNA_pol3_beta_2"/>
    <property type="match status" value="1"/>
</dbReference>
<dbReference type="InterPro" id="IPR022637">
    <property type="entry name" value="DNA_polIII_beta_cen"/>
</dbReference>
<dbReference type="InterPro" id="IPR022635">
    <property type="entry name" value="DNA_polIII_beta_C"/>
</dbReference>
<keyword evidence="3" id="KW-0963">Cytoplasm</keyword>
<dbReference type="PANTHER" id="PTHR30478:SF0">
    <property type="entry name" value="BETA SLIDING CLAMP"/>
    <property type="match status" value="1"/>
</dbReference>
<evidence type="ECO:0000256" key="2">
    <source>
        <dbReference type="ARBA" id="ARBA00010752"/>
    </source>
</evidence>
<evidence type="ECO:0000256" key="7">
    <source>
        <dbReference type="ARBA" id="ARBA00022932"/>
    </source>
</evidence>
<feature type="domain" description="DNA polymerase III beta sliding clamp central" evidence="9">
    <location>
        <begin position="27"/>
        <end position="144"/>
    </location>
</feature>
<evidence type="ECO:0000259" key="10">
    <source>
        <dbReference type="Pfam" id="PF02768"/>
    </source>
</evidence>
<dbReference type="InterPro" id="IPR001001">
    <property type="entry name" value="DNA_polIII_beta"/>
</dbReference>
<dbReference type="STRING" id="1006576.DTL3_1669"/>
<dbReference type="KEGG" id="dtn:DTL3_1669"/>
<sequence length="267" mass="30234">MEFKLPTMELKEFPVINFSIVGNDFSLDKNELLKCIDKVMFCALKDAEYLTMRFNAVYWEFEPNKLCLVASDSFRLALATMNTNTNVFTTFLLSLKSMEELKSVLSSCTTKTVAITEISSQILFKFPEDDIEIVFNVLEQSFPEYEQIVPDSFNTFVVANTEALLSAIKRVSIASNKDNSISCTFSNNNLNIYASSPDIGEAQENMGIKLSGQDLNVLYTPKYLKEALEKIETVETEMKIVGDSEPAVLKPLNDNTYFYVIMPQRKV</sequence>
<keyword evidence="7" id="KW-0239">DNA-directed DNA polymerase</keyword>
<evidence type="ECO:0000256" key="1">
    <source>
        <dbReference type="ARBA" id="ARBA00004496"/>
    </source>
</evidence>
<dbReference type="InterPro" id="IPR046938">
    <property type="entry name" value="DNA_clamp_sf"/>
</dbReference>
<accession>A0A0C7NT44</accession>
<evidence type="ECO:0000313" key="12">
    <source>
        <dbReference type="Proteomes" id="UP000032809"/>
    </source>
</evidence>
<dbReference type="GO" id="GO:0006271">
    <property type="term" value="P:DNA strand elongation involved in DNA replication"/>
    <property type="evidence" value="ECO:0007669"/>
    <property type="project" value="TreeGrafter"/>
</dbReference>
<feature type="domain" description="DNA polymerase III beta sliding clamp C-terminal" evidence="10">
    <location>
        <begin position="147"/>
        <end position="265"/>
    </location>
</feature>
<dbReference type="AlphaFoldDB" id="A0A0C7NT44"/>
<dbReference type="GO" id="GO:0008408">
    <property type="term" value="F:3'-5' exonuclease activity"/>
    <property type="evidence" value="ECO:0007669"/>
    <property type="project" value="InterPro"/>
</dbReference>
<comment type="similarity">
    <text evidence="2">Belongs to the beta sliding clamp family.</text>
</comment>
<dbReference type="SUPFAM" id="SSF55979">
    <property type="entry name" value="DNA clamp"/>
    <property type="match status" value="2"/>
</dbReference>
<keyword evidence="5 11" id="KW-0548">Nucleotidyltransferase</keyword>